<dbReference type="Proteomes" id="UP000004221">
    <property type="component" value="Unassembled WGS sequence"/>
</dbReference>
<evidence type="ECO:0000256" key="2">
    <source>
        <dbReference type="ARBA" id="ARBA00029460"/>
    </source>
</evidence>
<name>I4ECY7_9BACT</name>
<reference evidence="5 6" key="1">
    <citation type="journal article" date="2012" name="ISME J.">
        <title>Nitrification expanded: discovery, physiology and genomics of a nitrite-oxidizing bacterium from the phylum Chloroflexi.</title>
        <authorList>
            <person name="Sorokin D.Y."/>
            <person name="Lucker S."/>
            <person name="Vejmelkova D."/>
            <person name="Kostrikina N.A."/>
            <person name="Kleerebezem R."/>
            <person name="Rijpstra W.I."/>
            <person name="Damste J.S."/>
            <person name="Le Paslier D."/>
            <person name="Muyzer G."/>
            <person name="Wagner M."/>
            <person name="van Loosdrecht M.C."/>
            <person name="Daims H."/>
        </authorList>
    </citation>
    <scope>NUCLEOTIDE SEQUENCE [LARGE SCALE GENOMIC DNA]</scope>
    <source>
        <strain evidence="6">none</strain>
    </source>
</reference>
<evidence type="ECO:0000259" key="4">
    <source>
        <dbReference type="SMART" id="SM00363"/>
    </source>
</evidence>
<dbReference type="PANTHER" id="PTHR32319:SF0">
    <property type="entry name" value="BACTERIAL HEMOLYSIN-LIKE PROTEIN"/>
    <property type="match status" value="1"/>
</dbReference>
<comment type="similarity">
    <text evidence="2">Belongs to the TlyA family.</text>
</comment>
<dbReference type="GO" id="GO:0003723">
    <property type="term" value="F:RNA binding"/>
    <property type="evidence" value="ECO:0007669"/>
    <property type="project" value="UniProtKB-KW"/>
</dbReference>
<dbReference type="Pfam" id="PF01479">
    <property type="entry name" value="S4"/>
    <property type="match status" value="1"/>
</dbReference>
<dbReference type="RefSeq" id="WP_008474711.1">
    <property type="nucleotide sequence ID" value="NZ_CAGS01000033.1"/>
</dbReference>
<dbReference type="OrthoDB" id="9784736at2"/>
<dbReference type="SUPFAM" id="SSF53335">
    <property type="entry name" value="S-adenosyl-L-methionine-dependent methyltransferases"/>
    <property type="match status" value="1"/>
</dbReference>
<dbReference type="InterPro" id="IPR029063">
    <property type="entry name" value="SAM-dependent_MTases_sf"/>
</dbReference>
<dbReference type="Gene3D" id="3.10.290.10">
    <property type="entry name" value="RNA-binding S4 domain"/>
    <property type="match status" value="1"/>
</dbReference>
<keyword evidence="6" id="KW-1185">Reference proteome</keyword>
<organism evidence="5 6">
    <name type="scientific">Nitrolancea hollandica Lb</name>
    <dbReference type="NCBI Taxonomy" id="1129897"/>
    <lineage>
        <taxon>Bacteria</taxon>
        <taxon>Pseudomonadati</taxon>
        <taxon>Thermomicrobiota</taxon>
        <taxon>Thermomicrobia</taxon>
        <taxon>Sphaerobacterales</taxon>
        <taxon>Sphaerobacterineae</taxon>
        <taxon>Sphaerobacteraceae</taxon>
        <taxon>Nitrolancea</taxon>
    </lineage>
</organism>
<dbReference type="InterPro" id="IPR002877">
    <property type="entry name" value="RNA_MeTrfase_FtsJ_dom"/>
</dbReference>
<dbReference type="InterPro" id="IPR002942">
    <property type="entry name" value="S4_RNA-bd"/>
</dbReference>
<dbReference type="CDD" id="cd00165">
    <property type="entry name" value="S4"/>
    <property type="match status" value="1"/>
</dbReference>
<accession>I4ECY7</accession>
<protein>
    <recommendedName>
        <fullName evidence="4">RNA-binding S4 domain-containing protein</fullName>
    </recommendedName>
</protein>
<dbReference type="EMBL" id="CAGS01000033">
    <property type="protein sequence ID" value="CCF82549.1"/>
    <property type="molecule type" value="Genomic_DNA"/>
</dbReference>
<dbReference type="CDD" id="cd02440">
    <property type="entry name" value="AdoMet_MTases"/>
    <property type="match status" value="1"/>
</dbReference>
<dbReference type="PROSITE" id="PS50889">
    <property type="entry name" value="S4"/>
    <property type="match status" value="1"/>
</dbReference>
<feature type="domain" description="RNA-binding S4" evidence="4">
    <location>
        <begin position="5"/>
        <end position="66"/>
    </location>
</feature>
<dbReference type="SMART" id="SM00363">
    <property type="entry name" value="S4"/>
    <property type="match status" value="1"/>
</dbReference>
<dbReference type="Pfam" id="PF01728">
    <property type="entry name" value="FtsJ"/>
    <property type="match status" value="1"/>
</dbReference>
<comment type="caution">
    <text evidence="5">The sequence shown here is derived from an EMBL/GenBank/DDBJ whole genome shotgun (WGS) entry which is preliminary data.</text>
</comment>
<evidence type="ECO:0000313" key="6">
    <source>
        <dbReference type="Proteomes" id="UP000004221"/>
    </source>
</evidence>
<proteinExistence type="inferred from homology"/>
<evidence type="ECO:0000256" key="1">
    <source>
        <dbReference type="ARBA" id="ARBA00022884"/>
    </source>
</evidence>
<evidence type="ECO:0000256" key="3">
    <source>
        <dbReference type="PROSITE-ProRule" id="PRU00182"/>
    </source>
</evidence>
<dbReference type="InterPro" id="IPR004538">
    <property type="entry name" value="Hemolysin_A/TlyA"/>
</dbReference>
<evidence type="ECO:0000313" key="5">
    <source>
        <dbReference type="EMBL" id="CCF82549.1"/>
    </source>
</evidence>
<dbReference type="GO" id="GO:0032259">
    <property type="term" value="P:methylation"/>
    <property type="evidence" value="ECO:0007669"/>
    <property type="project" value="InterPro"/>
</dbReference>
<gene>
    <name evidence="5" type="ORF">NITHO_1280004</name>
</gene>
<dbReference type="NCBIfam" id="TIGR00478">
    <property type="entry name" value="tly"/>
    <property type="match status" value="1"/>
</dbReference>
<dbReference type="PANTHER" id="PTHR32319">
    <property type="entry name" value="BACTERIAL HEMOLYSIN-LIKE PROTEIN"/>
    <property type="match status" value="1"/>
</dbReference>
<dbReference type="SUPFAM" id="SSF55174">
    <property type="entry name" value="Alpha-L RNA-binding motif"/>
    <property type="match status" value="1"/>
</dbReference>
<dbReference type="AlphaFoldDB" id="I4ECY7"/>
<dbReference type="GO" id="GO:0008168">
    <property type="term" value="F:methyltransferase activity"/>
    <property type="evidence" value="ECO:0007669"/>
    <property type="project" value="InterPro"/>
</dbReference>
<dbReference type="PIRSF" id="PIRSF005578">
    <property type="entry name" value="TlyA"/>
    <property type="match status" value="1"/>
</dbReference>
<sequence length="265" mass="29213">MPKRKRADELLVERHLAENRSRARALIMAGRVRLGDHLIEKAGEQLPPEAELTVVEPARFVSRGGEKLDHALDAFEIDVQGLVCADFGASTGGFTDVLLQRGATRVYAIDVGYGQLDYRLRQDSRVVVLERTNIRYLESLPEPVDLVVIDVSFISLKLILPAALRALKPEGRVIALIKPQFEAGREQVGKGGVVRDRKVHRAVLERVLAEAEEIGFTSSGLTRSPITGPAGNVEFLALLERESPRAIDRERVIGAALEAGQEERE</sequence>
<keyword evidence="1 3" id="KW-0694">RNA-binding</keyword>
<dbReference type="Gene3D" id="3.40.50.150">
    <property type="entry name" value="Vaccinia Virus protein VP39"/>
    <property type="match status" value="1"/>
</dbReference>
<dbReference type="InterPro" id="IPR036986">
    <property type="entry name" value="S4_RNA-bd_sf"/>
</dbReference>
<dbReference type="InterPro" id="IPR047048">
    <property type="entry name" value="TlyA"/>
</dbReference>